<feature type="compositionally biased region" description="Low complexity" evidence="1">
    <location>
        <begin position="401"/>
        <end position="411"/>
    </location>
</feature>
<feature type="compositionally biased region" description="Gly residues" evidence="1">
    <location>
        <begin position="239"/>
        <end position="250"/>
    </location>
</feature>
<evidence type="ECO:0000313" key="2">
    <source>
        <dbReference type="EMBL" id="RKO85362.1"/>
    </source>
</evidence>
<feature type="compositionally biased region" description="Polar residues" evidence="1">
    <location>
        <begin position="481"/>
        <end position="491"/>
    </location>
</feature>
<keyword evidence="3" id="KW-1185">Reference proteome</keyword>
<feature type="region of interest" description="Disordered" evidence="1">
    <location>
        <begin position="180"/>
        <end position="491"/>
    </location>
</feature>
<dbReference type="Proteomes" id="UP000269721">
    <property type="component" value="Unassembled WGS sequence"/>
</dbReference>
<evidence type="ECO:0000256" key="1">
    <source>
        <dbReference type="SAM" id="MobiDB-lite"/>
    </source>
</evidence>
<feature type="compositionally biased region" description="Basic and acidic residues" evidence="1">
    <location>
        <begin position="261"/>
        <end position="270"/>
    </location>
</feature>
<name>A0A4P9W153_9FUNG</name>
<feature type="compositionally biased region" description="Polar residues" evidence="1">
    <location>
        <begin position="184"/>
        <end position="207"/>
    </location>
</feature>
<dbReference type="AlphaFoldDB" id="A0A4P9W153"/>
<feature type="compositionally biased region" description="Low complexity" evidence="1">
    <location>
        <begin position="210"/>
        <end position="238"/>
    </location>
</feature>
<organism evidence="2 3">
    <name type="scientific">Blyttiomyces helicus</name>
    <dbReference type="NCBI Taxonomy" id="388810"/>
    <lineage>
        <taxon>Eukaryota</taxon>
        <taxon>Fungi</taxon>
        <taxon>Fungi incertae sedis</taxon>
        <taxon>Chytridiomycota</taxon>
        <taxon>Chytridiomycota incertae sedis</taxon>
        <taxon>Chytridiomycetes</taxon>
        <taxon>Chytridiomycetes incertae sedis</taxon>
        <taxon>Blyttiomyces</taxon>
    </lineage>
</organism>
<sequence length="491" mass="53022">MPPEMMKQNITGLKTLKGQDTDEARIQTAAHNTQSALAHCVLHSTALEHPLNRIFAMYHPDDNGSAYTLPPNVRTAEDLLGHLQPQLLEVFDRLGATNRLLLAASDLANHTVGEMTRLRRARVFYYLFGVKWREASERAKVFDTLIGVPIDDVAPTVEGGKTVTPGYPLFDVAAYGEAHGFTEPTGNEGSRNVSNNHSNRDGTGSKSKNNHNNGRNNNRGRGNNNSNNNSNRQNDNNDGPGGVGSGGRGGYQHHHNNNNNDRGRHHDLDGGNHYSPNHDGNQNRGVGGGSGGGRDNNSNRASDRFRGVNQAKPVGNNKSGNNQNNSSYVPNNNRNNHNNRSYDNDRNARRDSSRDTRDRGDNAGRDISGGLAGSSSSRDNRDNRDNNNRDDRRGGGGGVGARYDGNNRSSYSGGGSGGGDNRCNAKGDGDNRGWSNNRNFSRYDTNDAPPRGSGGSNAGSTTGGGNPNSSSYRLTYPPQPDRSNFTEPNTY</sequence>
<accession>A0A4P9W153</accession>
<gene>
    <name evidence="2" type="ORF">BDK51DRAFT_35158</name>
</gene>
<protein>
    <submittedName>
        <fullName evidence="2">Uncharacterized protein</fullName>
    </submittedName>
</protein>
<dbReference type="EMBL" id="KZ999155">
    <property type="protein sequence ID" value="RKO85362.1"/>
    <property type="molecule type" value="Genomic_DNA"/>
</dbReference>
<feature type="compositionally biased region" description="Basic and acidic residues" evidence="1">
    <location>
        <begin position="378"/>
        <end position="394"/>
    </location>
</feature>
<feature type="compositionally biased region" description="Polar residues" evidence="1">
    <location>
        <begin position="433"/>
        <end position="443"/>
    </location>
</feature>
<feature type="compositionally biased region" description="Gly residues" evidence="1">
    <location>
        <begin position="452"/>
        <end position="466"/>
    </location>
</feature>
<feature type="compositionally biased region" description="Gly residues" evidence="1">
    <location>
        <begin position="285"/>
        <end position="294"/>
    </location>
</feature>
<feature type="compositionally biased region" description="Basic and acidic residues" evidence="1">
    <location>
        <begin position="340"/>
        <end position="364"/>
    </location>
</feature>
<reference evidence="3" key="1">
    <citation type="journal article" date="2018" name="Nat. Microbiol.">
        <title>Leveraging single-cell genomics to expand the fungal tree of life.</title>
        <authorList>
            <person name="Ahrendt S.R."/>
            <person name="Quandt C.A."/>
            <person name="Ciobanu D."/>
            <person name="Clum A."/>
            <person name="Salamov A."/>
            <person name="Andreopoulos B."/>
            <person name="Cheng J.F."/>
            <person name="Woyke T."/>
            <person name="Pelin A."/>
            <person name="Henrissat B."/>
            <person name="Reynolds N.K."/>
            <person name="Benny G.L."/>
            <person name="Smith M.E."/>
            <person name="James T.Y."/>
            <person name="Grigoriev I.V."/>
        </authorList>
    </citation>
    <scope>NUCLEOTIDE SEQUENCE [LARGE SCALE GENOMIC DNA]</scope>
</reference>
<evidence type="ECO:0000313" key="3">
    <source>
        <dbReference type="Proteomes" id="UP000269721"/>
    </source>
</evidence>
<feature type="compositionally biased region" description="Low complexity" evidence="1">
    <location>
        <begin position="315"/>
        <end position="339"/>
    </location>
</feature>
<proteinExistence type="predicted"/>